<sequence>MPRYDLAGRAALVTGAASGIGLATARELAANGCAVALNFLPGDPRGPEAAGALRAGGATVVEAPGAIGGGAEAAMVEAAVAALGRLDLLVNNAGTPGVSRTIPGHALDEITDDLWGAVLDTNLVGLFRTTRAAVPALRAARGAVVNLASVAGLSGRGSSMAYAASKAGVIALTKHLARGLGPEIRVNAVAPGAVDSTWQIEWTEAQRAQSVANAPLGRRCTPEDIAEAILFLGCAGAMVTGQTLTVDGGLIL</sequence>
<evidence type="ECO:0000256" key="1">
    <source>
        <dbReference type="ARBA" id="ARBA00006484"/>
    </source>
</evidence>
<dbReference type="FunFam" id="3.40.50.720:FF:000084">
    <property type="entry name" value="Short-chain dehydrogenase reductase"/>
    <property type="match status" value="1"/>
</dbReference>
<proteinExistence type="inferred from homology"/>
<dbReference type="PANTHER" id="PTHR42760:SF133">
    <property type="entry name" value="3-OXOACYL-[ACYL-CARRIER-PROTEIN] REDUCTASE"/>
    <property type="match status" value="1"/>
</dbReference>
<protein>
    <submittedName>
        <fullName evidence="3">SDR family oxidoreductase</fullName>
    </submittedName>
</protein>
<dbReference type="RefSeq" id="WP_140885321.1">
    <property type="nucleotide sequence ID" value="NZ_RCZP01000022.1"/>
</dbReference>
<dbReference type="EMBL" id="RCZP01000022">
    <property type="protein sequence ID" value="TPG52327.1"/>
    <property type="molecule type" value="Genomic_DNA"/>
</dbReference>
<dbReference type="OrthoDB" id="198783at2"/>
<dbReference type="Gene3D" id="3.40.50.720">
    <property type="entry name" value="NAD(P)-binding Rossmann-like Domain"/>
    <property type="match status" value="1"/>
</dbReference>
<keyword evidence="4" id="KW-1185">Reference proteome</keyword>
<evidence type="ECO:0000313" key="4">
    <source>
        <dbReference type="Proteomes" id="UP000317078"/>
    </source>
</evidence>
<accession>A0A502FRX2</accession>
<evidence type="ECO:0000313" key="3">
    <source>
        <dbReference type="EMBL" id="TPG52327.1"/>
    </source>
</evidence>
<dbReference type="InterPro" id="IPR002347">
    <property type="entry name" value="SDR_fam"/>
</dbReference>
<evidence type="ECO:0000256" key="2">
    <source>
        <dbReference type="ARBA" id="ARBA00023002"/>
    </source>
</evidence>
<reference evidence="3 4" key="1">
    <citation type="journal article" date="2019" name="Environ. Microbiol.">
        <title>Species interactions and distinct microbial communities in high Arctic permafrost affected cryosols are associated with the CH4 and CO2 gas fluxes.</title>
        <authorList>
            <person name="Altshuler I."/>
            <person name="Hamel J."/>
            <person name="Turney S."/>
            <person name="Magnuson E."/>
            <person name="Levesque R."/>
            <person name="Greer C."/>
            <person name="Whyte L.G."/>
        </authorList>
    </citation>
    <scope>NUCLEOTIDE SEQUENCE [LARGE SCALE GENOMIC DNA]</scope>
    <source>
        <strain evidence="3 4">S9.3B</strain>
    </source>
</reference>
<dbReference type="Pfam" id="PF13561">
    <property type="entry name" value="adh_short_C2"/>
    <property type="match status" value="1"/>
</dbReference>
<organism evidence="3 4">
    <name type="scientific">Muricoccus nepalensis</name>
    <dbReference type="NCBI Taxonomy" id="1854500"/>
    <lineage>
        <taxon>Bacteria</taxon>
        <taxon>Pseudomonadati</taxon>
        <taxon>Pseudomonadota</taxon>
        <taxon>Alphaproteobacteria</taxon>
        <taxon>Acetobacterales</taxon>
        <taxon>Roseomonadaceae</taxon>
        <taxon>Muricoccus</taxon>
    </lineage>
</organism>
<dbReference type="PRINTS" id="PR00081">
    <property type="entry name" value="GDHRDH"/>
</dbReference>
<name>A0A502FRX2_9PROT</name>
<comment type="caution">
    <text evidence="3">The sequence shown here is derived from an EMBL/GenBank/DDBJ whole genome shotgun (WGS) entry which is preliminary data.</text>
</comment>
<keyword evidence="2" id="KW-0560">Oxidoreductase</keyword>
<dbReference type="PRINTS" id="PR00080">
    <property type="entry name" value="SDRFAMILY"/>
</dbReference>
<dbReference type="Proteomes" id="UP000317078">
    <property type="component" value="Unassembled WGS sequence"/>
</dbReference>
<comment type="similarity">
    <text evidence="1">Belongs to the short-chain dehydrogenases/reductases (SDR) family.</text>
</comment>
<dbReference type="GO" id="GO:0016616">
    <property type="term" value="F:oxidoreductase activity, acting on the CH-OH group of donors, NAD or NADP as acceptor"/>
    <property type="evidence" value="ECO:0007669"/>
    <property type="project" value="TreeGrafter"/>
</dbReference>
<dbReference type="InterPro" id="IPR020904">
    <property type="entry name" value="Sc_DH/Rdtase_CS"/>
</dbReference>
<dbReference type="InterPro" id="IPR036291">
    <property type="entry name" value="NAD(P)-bd_dom_sf"/>
</dbReference>
<gene>
    <name evidence="3" type="ORF">EAH89_19020</name>
</gene>
<dbReference type="AlphaFoldDB" id="A0A502FRX2"/>
<dbReference type="CDD" id="cd05233">
    <property type="entry name" value="SDR_c"/>
    <property type="match status" value="1"/>
</dbReference>
<dbReference type="PANTHER" id="PTHR42760">
    <property type="entry name" value="SHORT-CHAIN DEHYDROGENASES/REDUCTASES FAMILY MEMBER"/>
    <property type="match status" value="1"/>
</dbReference>
<dbReference type="SUPFAM" id="SSF51735">
    <property type="entry name" value="NAD(P)-binding Rossmann-fold domains"/>
    <property type="match status" value="1"/>
</dbReference>
<dbReference type="PROSITE" id="PS00061">
    <property type="entry name" value="ADH_SHORT"/>
    <property type="match status" value="1"/>
</dbReference>